<evidence type="ECO:0000313" key="7">
    <source>
        <dbReference type="EMBL" id="GDY31586.1"/>
    </source>
</evidence>
<evidence type="ECO:0000256" key="1">
    <source>
        <dbReference type="ARBA" id="ARBA00005232"/>
    </source>
</evidence>
<keyword evidence="2" id="KW-0808">Transferase</keyword>
<keyword evidence="8" id="KW-1185">Reference proteome</keyword>
<dbReference type="Proteomes" id="UP000298860">
    <property type="component" value="Unassembled WGS sequence"/>
</dbReference>
<organism evidence="7 8">
    <name type="scientific">Gandjariella thermophila</name>
    <dbReference type="NCBI Taxonomy" id="1931992"/>
    <lineage>
        <taxon>Bacteria</taxon>
        <taxon>Bacillati</taxon>
        <taxon>Actinomycetota</taxon>
        <taxon>Actinomycetes</taxon>
        <taxon>Pseudonocardiales</taxon>
        <taxon>Pseudonocardiaceae</taxon>
        <taxon>Gandjariella</taxon>
    </lineage>
</organism>
<evidence type="ECO:0000313" key="8">
    <source>
        <dbReference type="Proteomes" id="UP000298860"/>
    </source>
</evidence>
<dbReference type="Pfam" id="PF00755">
    <property type="entry name" value="Carn_acyltransf"/>
    <property type="match status" value="1"/>
</dbReference>
<dbReference type="Gene3D" id="3.30.559.10">
    <property type="entry name" value="Chloramphenicol acetyltransferase-like domain"/>
    <property type="match status" value="1"/>
</dbReference>
<evidence type="ECO:0000256" key="3">
    <source>
        <dbReference type="ARBA" id="ARBA00023315"/>
    </source>
</evidence>
<evidence type="ECO:0000256" key="2">
    <source>
        <dbReference type="ARBA" id="ARBA00022679"/>
    </source>
</evidence>
<dbReference type="SUPFAM" id="SSF52777">
    <property type="entry name" value="CoA-dependent acyltransferases"/>
    <property type="match status" value="2"/>
</dbReference>
<name>A0A4D4JAX3_9PSEU</name>
<evidence type="ECO:0000256" key="5">
    <source>
        <dbReference type="SAM" id="MobiDB-lite"/>
    </source>
</evidence>
<feature type="compositionally biased region" description="Basic and acidic residues" evidence="5">
    <location>
        <begin position="289"/>
        <end position="299"/>
    </location>
</feature>
<dbReference type="InterPro" id="IPR000542">
    <property type="entry name" value="Carn_acyl_trans"/>
</dbReference>
<dbReference type="PANTHER" id="PTHR22589">
    <property type="entry name" value="CARNITINE O-ACYLTRANSFERASE"/>
    <property type="match status" value="1"/>
</dbReference>
<dbReference type="InterPro" id="IPR023213">
    <property type="entry name" value="CAT-like_dom_sf"/>
</dbReference>
<evidence type="ECO:0000256" key="4">
    <source>
        <dbReference type="PIRSR" id="PIRSR600542-1"/>
    </source>
</evidence>
<dbReference type="InterPro" id="IPR042231">
    <property type="entry name" value="Cho/carn_acyl_trans_2"/>
</dbReference>
<accession>A0A4D4JAX3</accession>
<gene>
    <name evidence="7" type="ORF">GTS_32190</name>
</gene>
<dbReference type="Gene3D" id="3.30.559.70">
    <property type="entry name" value="Choline/Carnitine o-acyltransferase, domain 2"/>
    <property type="match status" value="1"/>
</dbReference>
<feature type="region of interest" description="Disordered" evidence="5">
    <location>
        <begin position="281"/>
        <end position="302"/>
    </location>
</feature>
<comment type="caution">
    <text evidence="7">The sequence shown here is derived from an EMBL/GenBank/DDBJ whole genome shotgun (WGS) entry which is preliminary data.</text>
</comment>
<dbReference type="EMBL" id="BJFL01000015">
    <property type="protein sequence ID" value="GDY31586.1"/>
    <property type="molecule type" value="Genomic_DNA"/>
</dbReference>
<sequence length="899" mass="99453">MRFDATGKVSLEHIYTQPDPRPYFNTLRELDYCIPQLAKPYFVKLIQEYRESRQVTGPKVVDIGCSYGINGALLKCDATMDELYEHYGAADARAATRDRLLARDREFVRSRSRWDRSRLVGLDASGAALSYALAAGFVDDAVHADLERGEPTERQRAQLAGTDLVISTGCLGYVTGTTLARVVAASGEHRPWMAHFVLRMFPFEPIAERLAGFGYRTARVAGVFRQRRFASAEEQAQVLDTLASVGVDPRGLEADGWLYAQLYVSRPLGASERTVVDLAARGQSSRSAEPPRSRMEVNRSQEWSTRTFGNEDRLPRVPLPPLAETCQRFVEWCAPLLTADELAATERAVAEFRDGPGPVLHAALQRYDQAEGVHSWLDSFWRSRYLGRRDRIALNANFFFLFRDSDQGQVDRAARLVAAAVDYKLRLDDERIPPIIQRGQPLSMEQNKFLFSTTRIPGAGQDTVRAPYSDEWPGPSPARHIVVFFRGNMFRLDVLGEHGQPYTVDDIAAGLRAVMKAGATPAAKDTSVGHLTTKARAEWAASRQALLACDPGNAAALDTVETALFCLCLEDLAPEDTLQACDHLLHGDSGNRWFDKALSLIVFADGRAGINVEHCGLDGTTILSFVDTLLGTADEPPAGARSQGLPTVEAVEFVLDGDLRADVGAAAAAFEAYRADTATTLLSFPDFGANRAKELRMSPDAFVQMAYQLAHQRAKGLIGATYESIATRQYRRGRTEAMRVVTPEVLRFVETMEDPDADAATRRAAFRAAAEKHVARAKECQAGQAPEQHLWELQLIQRRQGAELGVTEPPALYETPGWLIMRDDYLSTSSAPSVNIQYFGFGMTSSKCIGVAYVLLPDRFNIYLSTPRPVAEQMYRFAEKLREAVYELQELLATEQAGS</sequence>
<dbReference type="InterPro" id="IPR029063">
    <property type="entry name" value="SAM-dependent_MTases_sf"/>
</dbReference>
<dbReference type="GO" id="GO:0016746">
    <property type="term" value="F:acyltransferase activity"/>
    <property type="evidence" value="ECO:0007669"/>
    <property type="project" value="UniProtKB-KW"/>
</dbReference>
<dbReference type="AlphaFoldDB" id="A0A4D4JAX3"/>
<feature type="active site" description="Proton acceptor" evidence="4">
    <location>
        <position position="614"/>
    </location>
</feature>
<reference evidence="8" key="1">
    <citation type="submission" date="2019-04" db="EMBL/GenBank/DDBJ databases">
        <title>Draft genome sequence of Pseudonocardiaceae bacterium SL3-2-4.</title>
        <authorList>
            <person name="Ningsih F."/>
            <person name="Yokota A."/>
            <person name="Sakai Y."/>
            <person name="Nanatani K."/>
            <person name="Yabe S."/>
            <person name="Oetari A."/>
            <person name="Sjamsuridzal W."/>
        </authorList>
    </citation>
    <scope>NUCLEOTIDE SEQUENCE [LARGE SCALE GENOMIC DNA]</scope>
    <source>
        <strain evidence="8">SL3-2-4</strain>
    </source>
</reference>
<keyword evidence="3" id="KW-0012">Acyltransferase</keyword>
<comment type="similarity">
    <text evidence="1">Belongs to the carnitine/choline acetyltransferase family.</text>
</comment>
<dbReference type="SUPFAM" id="SSF53335">
    <property type="entry name" value="S-adenosyl-L-methionine-dependent methyltransferases"/>
    <property type="match status" value="1"/>
</dbReference>
<feature type="domain" description="Choline/carnitine acyltransferase" evidence="6">
    <location>
        <begin position="317"/>
        <end position="883"/>
    </location>
</feature>
<protein>
    <recommendedName>
        <fullName evidence="6">Choline/carnitine acyltransferase domain-containing protein</fullName>
    </recommendedName>
</protein>
<evidence type="ECO:0000259" key="6">
    <source>
        <dbReference type="Pfam" id="PF00755"/>
    </source>
</evidence>
<proteinExistence type="inferred from homology"/>
<dbReference type="PROSITE" id="PS00440">
    <property type="entry name" value="ACYLTRANSF_C_2"/>
    <property type="match status" value="1"/>
</dbReference>
<dbReference type="InterPro" id="IPR039551">
    <property type="entry name" value="Cho/carn_acyl_trans"/>
</dbReference>